<dbReference type="EMBL" id="LYPB01000049">
    <property type="protein sequence ID" value="OAS21049.1"/>
    <property type="molecule type" value="Genomic_DNA"/>
</dbReference>
<feature type="transmembrane region" description="Helical" evidence="1">
    <location>
        <begin position="67"/>
        <end position="86"/>
    </location>
</feature>
<dbReference type="AlphaFoldDB" id="A0A198AHQ5"/>
<keyword evidence="3" id="KW-1185">Reference proteome</keyword>
<organism evidence="2 3">
    <name type="scientific">Paenibacillus oryzisoli</name>
    <dbReference type="NCBI Taxonomy" id="1850517"/>
    <lineage>
        <taxon>Bacteria</taxon>
        <taxon>Bacillati</taxon>
        <taxon>Bacillota</taxon>
        <taxon>Bacilli</taxon>
        <taxon>Bacillales</taxon>
        <taxon>Paenibacillaceae</taxon>
        <taxon>Paenibacillus</taxon>
    </lineage>
</organism>
<comment type="caution">
    <text evidence="2">The sequence shown here is derived from an EMBL/GenBank/DDBJ whole genome shotgun (WGS) entry which is preliminary data.</text>
</comment>
<evidence type="ECO:0000313" key="3">
    <source>
        <dbReference type="Proteomes" id="UP000078454"/>
    </source>
</evidence>
<gene>
    <name evidence="2" type="ORF">A8708_29580</name>
</gene>
<keyword evidence="1" id="KW-0812">Transmembrane</keyword>
<evidence type="ECO:0000256" key="1">
    <source>
        <dbReference type="SAM" id="Phobius"/>
    </source>
</evidence>
<sequence>MVVDRIVLLSVWFGTILLLVLFTPRKKIREANVVFLFKQLVTWPLGLLVVEFHLIEYPVREFAYATQTSFAFEYFIYPATCVIYILRYPENKSRLKRIGWQLFWPTWMTLIEVVIERHTNLIDYIHWAWYWTWLSLSATFFLSLVYYRWFFRKGIGKAST</sequence>
<proteinExistence type="predicted"/>
<keyword evidence="1" id="KW-1133">Transmembrane helix</keyword>
<feature type="transmembrane region" description="Helical" evidence="1">
    <location>
        <begin position="98"/>
        <end position="115"/>
    </location>
</feature>
<dbReference type="NCBIfam" id="NF041644">
    <property type="entry name" value="CBO0543_fam"/>
    <property type="match status" value="1"/>
</dbReference>
<keyword evidence="1" id="KW-0472">Membrane</keyword>
<evidence type="ECO:0000313" key="2">
    <source>
        <dbReference type="EMBL" id="OAS21049.1"/>
    </source>
</evidence>
<feature type="transmembrane region" description="Helical" evidence="1">
    <location>
        <begin position="35"/>
        <end position="55"/>
    </location>
</feature>
<dbReference type="InterPro" id="IPR048147">
    <property type="entry name" value="CBO0543-like"/>
</dbReference>
<feature type="transmembrane region" description="Helical" evidence="1">
    <location>
        <begin position="6"/>
        <end position="23"/>
    </location>
</feature>
<dbReference type="OrthoDB" id="1683460at2"/>
<dbReference type="STRING" id="1850517.A8708_29580"/>
<protein>
    <submittedName>
        <fullName evidence="2">Uncharacterized protein</fullName>
    </submittedName>
</protein>
<reference evidence="2 3" key="1">
    <citation type="submission" date="2016-05" db="EMBL/GenBank/DDBJ databases">
        <title>Paenibacillus sp. 1ZS3-15 nov., isolated from the rhizosphere soil.</title>
        <authorList>
            <person name="Zhang X.X."/>
            <person name="Zhang J."/>
        </authorList>
    </citation>
    <scope>NUCLEOTIDE SEQUENCE [LARGE SCALE GENOMIC DNA]</scope>
    <source>
        <strain evidence="2 3">1ZS3-15</strain>
    </source>
</reference>
<accession>A0A198AHQ5</accession>
<dbReference type="Proteomes" id="UP000078454">
    <property type="component" value="Unassembled WGS sequence"/>
</dbReference>
<name>A0A198AHQ5_9BACL</name>
<feature type="transmembrane region" description="Helical" evidence="1">
    <location>
        <begin position="127"/>
        <end position="147"/>
    </location>
</feature>